<keyword evidence="7 9" id="KW-1133">Transmembrane helix</keyword>
<feature type="transmembrane region" description="Helical" evidence="9">
    <location>
        <begin position="233"/>
        <end position="256"/>
    </location>
</feature>
<feature type="transmembrane region" description="Helical" evidence="9">
    <location>
        <begin position="388"/>
        <end position="406"/>
    </location>
</feature>
<protein>
    <submittedName>
        <fullName evidence="10">Sodium:alanine symporter family protein</fullName>
    </submittedName>
</protein>
<feature type="transmembrane region" description="Helical" evidence="9">
    <location>
        <begin position="92"/>
        <end position="116"/>
    </location>
</feature>
<organism evidence="10 11">
    <name type="scientific">Jejubacter calystegiae</name>
    <dbReference type="NCBI Taxonomy" id="2579935"/>
    <lineage>
        <taxon>Bacteria</taxon>
        <taxon>Pseudomonadati</taxon>
        <taxon>Pseudomonadota</taxon>
        <taxon>Gammaproteobacteria</taxon>
        <taxon>Enterobacterales</taxon>
        <taxon>Enterobacteriaceae</taxon>
        <taxon>Jejubacter</taxon>
    </lineage>
</organism>
<dbReference type="GO" id="GO:0005886">
    <property type="term" value="C:plasma membrane"/>
    <property type="evidence" value="ECO:0007669"/>
    <property type="project" value="UniProtKB-SubCell"/>
</dbReference>
<feature type="transmembrane region" description="Helical" evidence="9">
    <location>
        <begin position="58"/>
        <end position="86"/>
    </location>
</feature>
<dbReference type="NCBIfam" id="TIGR00835">
    <property type="entry name" value="agcS"/>
    <property type="match status" value="1"/>
</dbReference>
<evidence type="ECO:0000256" key="9">
    <source>
        <dbReference type="RuleBase" id="RU363064"/>
    </source>
</evidence>
<evidence type="ECO:0000256" key="8">
    <source>
        <dbReference type="ARBA" id="ARBA00023136"/>
    </source>
</evidence>
<dbReference type="KEGG" id="izh:FEM41_09185"/>
<gene>
    <name evidence="10" type="ORF">FEM41_09185</name>
</gene>
<dbReference type="PANTHER" id="PTHR30330">
    <property type="entry name" value="AGSS FAMILY TRANSPORTER, SODIUM-ALANINE"/>
    <property type="match status" value="1"/>
</dbReference>
<comment type="similarity">
    <text evidence="2 9">Belongs to the alanine or glycine:cation symporter (AGCS) (TC 2.A.25) family.</text>
</comment>
<evidence type="ECO:0000256" key="1">
    <source>
        <dbReference type="ARBA" id="ARBA00004651"/>
    </source>
</evidence>
<dbReference type="PRINTS" id="PR00175">
    <property type="entry name" value="NAALASMPORT"/>
</dbReference>
<keyword evidence="4" id="KW-1003">Cell membrane</keyword>
<dbReference type="RefSeq" id="WP_138095685.1">
    <property type="nucleotide sequence ID" value="NZ_CP040428.1"/>
</dbReference>
<comment type="subcellular location">
    <subcellularLocation>
        <location evidence="9">Cell inner membrane</location>
        <topology evidence="9">Multi-pass membrane protein</topology>
    </subcellularLocation>
    <subcellularLocation>
        <location evidence="1">Cell membrane</location>
        <topology evidence="1">Multi-pass membrane protein</topology>
    </subcellularLocation>
</comment>
<reference evidence="10 11" key="1">
    <citation type="submission" date="2019-05" db="EMBL/GenBank/DDBJ databases">
        <title>Complete genome sequence of Izhakiella calystegiae KSNA2, an endophyte isolated from beach morning glory (Calystegia soldanella).</title>
        <authorList>
            <person name="Jiang L."/>
            <person name="Jeong J.C."/>
            <person name="Kim C.Y."/>
            <person name="Kim D.H."/>
            <person name="Kim S.W."/>
            <person name="Lee j."/>
        </authorList>
    </citation>
    <scope>NUCLEOTIDE SEQUENCE [LARGE SCALE GENOMIC DNA]</scope>
    <source>
        <strain evidence="10 11">KSNA2</strain>
    </source>
</reference>
<proteinExistence type="inferred from homology"/>
<evidence type="ECO:0000256" key="2">
    <source>
        <dbReference type="ARBA" id="ARBA00009261"/>
    </source>
</evidence>
<dbReference type="FunFam" id="1.20.1740.10:FF:000004">
    <property type="entry name" value="Sodium:alanine symporter family protein"/>
    <property type="match status" value="1"/>
</dbReference>
<evidence type="ECO:0000313" key="10">
    <source>
        <dbReference type="EMBL" id="QCT19808.1"/>
    </source>
</evidence>
<dbReference type="Gene3D" id="1.20.1740.10">
    <property type="entry name" value="Amino acid/polyamine transporter I"/>
    <property type="match status" value="1"/>
</dbReference>
<feature type="transmembrane region" description="Helical" evidence="9">
    <location>
        <begin position="303"/>
        <end position="324"/>
    </location>
</feature>
<feature type="transmembrane region" description="Helical" evidence="9">
    <location>
        <begin position="344"/>
        <end position="367"/>
    </location>
</feature>
<keyword evidence="3 9" id="KW-0813">Transport</keyword>
<feature type="transmembrane region" description="Helical" evidence="9">
    <location>
        <begin position="412"/>
        <end position="435"/>
    </location>
</feature>
<evidence type="ECO:0000256" key="4">
    <source>
        <dbReference type="ARBA" id="ARBA00022475"/>
    </source>
</evidence>
<dbReference type="EMBL" id="CP040428">
    <property type="protein sequence ID" value="QCT19808.1"/>
    <property type="molecule type" value="Genomic_DNA"/>
</dbReference>
<dbReference type="AlphaFoldDB" id="A0A4P8YJ88"/>
<evidence type="ECO:0000313" key="11">
    <source>
        <dbReference type="Proteomes" id="UP000302163"/>
    </source>
</evidence>
<dbReference type="PANTHER" id="PTHR30330:SF1">
    <property type="entry name" value="AMINO-ACID CARRIER PROTEIN ALST"/>
    <property type="match status" value="1"/>
</dbReference>
<accession>A0A4P8YJ88</accession>
<evidence type="ECO:0000256" key="3">
    <source>
        <dbReference type="ARBA" id="ARBA00022448"/>
    </source>
</evidence>
<feature type="transmembrane region" description="Helical" evidence="9">
    <location>
        <begin position="137"/>
        <end position="161"/>
    </location>
</feature>
<dbReference type="InterPro" id="IPR001463">
    <property type="entry name" value="Na/Ala_symport"/>
</dbReference>
<sequence length="488" mass="53130">MHDFLLFMSDLIWGSILIYLLAGAGIWFTWHTGYIQFRHLRMFCPLLRRSITPPRDGLSALQALLISLAARVGVGSLSGVAIALAAGGPGAIFWMWVTGIIGMGISFAECTLAQLYKTRNDRGQFQGGPAWYMTRGLGMRWMGSLFAVMLIVAFGFIANYLQASAISRALHQTFNISPLAISITLFVLCALAIRRGIQGVATIALWLVPIMSLCWLLPGLGLMLWHIDQIPSVLGLVLRGAFGWHEVAAGTLGYTLSQALSQGFQHGMFSNEAGVGSTPNVAAAAVSWPPHPAAQGLVQMVGVAFDTLVLCSITAMVILLSGVLDIPELQSNGLSILRLAMASLVGQWGSTLVTLIVVLFAFTTIIANVVYAENNLNFMLRPTASRRLLFRLSILLTVIAGCLFYMPGVWQLATIMTALMAIVNLIAILLLSPVVRELIGDWRRQRALGKMPVFNPERFPEIHSQLEPGVWDNAKRSTPSASNYNHRP</sequence>
<name>A0A4P8YJ88_9ENTR</name>
<keyword evidence="5 9" id="KW-0812">Transmembrane</keyword>
<dbReference type="GO" id="GO:0005283">
    <property type="term" value="F:amino acid:sodium symporter activity"/>
    <property type="evidence" value="ECO:0007669"/>
    <property type="project" value="InterPro"/>
</dbReference>
<keyword evidence="8 9" id="KW-0472">Membrane</keyword>
<evidence type="ECO:0000256" key="6">
    <source>
        <dbReference type="ARBA" id="ARBA00022847"/>
    </source>
</evidence>
<dbReference type="Pfam" id="PF01235">
    <property type="entry name" value="Na_Ala_symp"/>
    <property type="match status" value="1"/>
</dbReference>
<feature type="transmembrane region" description="Helical" evidence="9">
    <location>
        <begin position="173"/>
        <end position="193"/>
    </location>
</feature>
<dbReference type="Proteomes" id="UP000302163">
    <property type="component" value="Chromosome"/>
</dbReference>
<keyword evidence="11" id="KW-1185">Reference proteome</keyword>
<feature type="transmembrane region" description="Helical" evidence="9">
    <location>
        <begin position="205"/>
        <end position="227"/>
    </location>
</feature>
<evidence type="ECO:0000256" key="7">
    <source>
        <dbReference type="ARBA" id="ARBA00022989"/>
    </source>
</evidence>
<dbReference type="OrthoDB" id="9806926at2"/>
<feature type="transmembrane region" description="Helical" evidence="9">
    <location>
        <begin position="12"/>
        <end position="37"/>
    </location>
</feature>
<evidence type="ECO:0000256" key="5">
    <source>
        <dbReference type="ARBA" id="ARBA00022692"/>
    </source>
</evidence>
<keyword evidence="6 9" id="KW-0769">Symport</keyword>
<keyword evidence="9" id="KW-0997">Cell inner membrane</keyword>